<keyword evidence="5" id="KW-0812">Transmembrane</keyword>
<keyword evidence="5" id="KW-1133">Transmembrane helix</keyword>
<dbReference type="GO" id="GO:0006935">
    <property type="term" value="P:chemotaxis"/>
    <property type="evidence" value="ECO:0007669"/>
    <property type="project" value="InterPro"/>
</dbReference>
<dbReference type="OrthoDB" id="1062at2"/>
<dbReference type="Gene3D" id="1.10.287.950">
    <property type="entry name" value="Methyl-accepting chemotaxis protein"/>
    <property type="match status" value="1"/>
</dbReference>
<evidence type="ECO:0000259" key="6">
    <source>
        <dbReference type="PROSITE" id="PS50111"/>
    </source>
</evidence>
<protein>
    <submittedName>
        <fullName evidence="8">Methyl-accepting chemotaxis protein</fullName>
    </submittedName>
</protein>
<dbReference type="Gene3D" id="6.10.340.10">
    <property type="match status" value="1"/>
</dbReference>
<organism evidence="8 9">
    <name type="scientific">Propionispora vibrioides</name>
    <dbReference type="NCBI Taxonomy" id="112903"/>
    <lineage>
        <taxon>Bacteria</taxon>
        <taxon>Bacillati</taxon>
        <taxon>Bacillota</taxon>
        <taxon>Negativicutes</taxon>
        <taxon>Selenomonadales</taxon>
        <taxon>Sporomusaceae</taxon>
        <taxon>Propionispora</taxon>
    </lineage>
</organism>
<keyword evidence="4" id="KW-0175">Coiled coil</keyword>
<evidence type="ECO:0000256" key="4">
    <source>
        <dbReference type="SAM" id="Coils"/>
    </source>
</evidence>
<dbReference type="CDD" id="cd06225">
    <property type="entry name" value="HAMP"/>
    <property type="match status" value="1"/>
</dbReference>
<keyword evidence="9" id="KW-1185">Reference proteome</keyword>
<dbReference type="GO" id="GO:0004888">
    <property type="term" value="F:transmembrane signaling receptor activity"/>
    <property type="evidence" value="ECO:0007669"/>
    <property type="project" value="InterPro"/>
</dbReference>
<dbReference type="InterPro" id="IPR004089">
    <property type="entry name" value="MCPsignal_dom"/>
</dbReference>
<dbReference type="PANTHER" id="PTHR32089">
    <property type="entry name" value="METHYL-ACCEPTING CHEMOTAXIS PROTEIN MCPB"/>
    <property type="match status" value="1"/>
</dbReference>
<dbReference type="PANTHER" id="PTHR32089:SF112">
    <property type="entry name" value="LYSOZYME-LIKE PROTEIN-RELATED"/>
    <property type="match status" value="1"/>
</dbReference>
<dbReference type="Proteomes" id="UP000198847">
    <property type="component" value="Unassembled WGS sequence"/>
</dbReference>
<feature type="domain" description="Methyl-accepting transducer" evidence="6">
    <location>
        <begin position="288"/>
        <end position="524"/>
    </location>
</feature>
<feature type="coiled-coil region" evidence="4">
    <location>
        <begin position="492"/>
        <end position="519"/>
    </location>
</feature>
<dbReference type="RefSeq" id="WP_091748575.1">
    <property type="nucleotide sequence ID" value="NZ_FODY01000017.1"/>
</dbReference>
<dbReference type="STRING" id="112903.SAMN04490178_11777"/>
<dbReference type="Pfam" id="PF00015">
    <property type="entry name" value="MCPsignal"/>
    <property type="match status" value="1"/>
</dbReference>
<gene>
    <name evidence="8" type="ORF">SAMN04490178_11777</name>
</gene>
<dbReference type="GO" id="GO:0007165">
    <property type="term" value="P:signal transduction"/>
    <property type="evidence" value="ECO:0007669"/>
    <property type="project" value="UniProtKB-KW"/>
</dbReference>
<dbReference type="PRINTS" id="PR00260">
    <property type="entry name" value="CHEMTRNSDUCR"/>
</dbReference>
<evidence type="ECO:0000259" key="7">
    <source>
        <dbReference type="PROSITE" id="PS50885"/>
    </source>
</evidence>
<comment type="similarity">
    <text evidence="2">Belongs to the methyl-accepting chemotaxis (MCP) protein family.</text>
</comment>
<dbReference type="InterPro" id="IPR003660">
    <property type="entry name" value="HAMP_dom"/>
</dbReference>
<dbReference type="SMART" id="SM00304">
    <property type="entry name" value="HAMP"/>
    <property type="match status" value="1"/>
</dbReference>
<dbReference type="PROSITE" id="PS50111">
    <property type="entry name" value="CHEMOTAXIS_TRANSDUC_2"/>
    <property type="match status" value="1"/>
</dbReference>
<sequence length="574" mass="62415">MGQTRLKRAQPFMDRLGNRSLKTKFIAGLITVSAIISAISLFTFYLLFSSMDKLNTMIQITIESNEIYNKAKATEDNATQFLTLRKQEDREAIAAQMDEITQHLAYLETTVSDQESQSKLGSVKALAANYSERLTALISFTEAGQLSQAIAAKEELVKATNFLKTGIDEFIATELSHDKTMKEKLDREARLTGLVGVALLLLVAAASTAGAGRFSNQIANHLSQMARYAQQIAGGNLQTEKIRVKSRDDLALLAEAFNQMSETLRELIGKINGTSTQVAQSVGTLKTAMQQNSRAIEQIASSIQQVSDGTGRQFQASEQAADIITQLYERNKTIAENAGSVTAATGQAAEAASAGKEKMSSLLSQMDVIQHKIIDAKEITDHLQARSQDIRQVLDSITSLASQTNLLSLNASIEAARAGEYGRGFTVVADEIRKLSSNTAEAAKDITRMLQDIQTRSQSVATSMTTGVEEVKEGLHLAEEAILSFHNIVTTSENADTQVKNINREIEDIAKDIAQVEETSQNILQIAKSSADGSSEVAAAIEEQSASMEEILSSLSIVSDMTEELKQCILRFKL</sequence>
<dbReference type="GO" id="GO:0016020">
    <property type="term" value="C:membrane"/>
    <property type="evidence" value="ECO:0007669"/>
    <property type="project" value="InterPro"/>
</dbReference>
<dbReference type="AlphaFoldDB" id="A0A1H8WRW8"/>
<dbReference type="EMBL" id="FODY01000017">
    <property type="protein sequence ID" value="SEP30474.1"/>
    <property type="molecule type" value="Genomic_DNA"/>
</dbReference>
<evidence type="ECO:0000256" key="3">
    <source>
        <dbReference type="PROSITE-ProRule" id="PRU00284"/>
    </source>
</evidence>
<feature type="domain" description="HAMP" evidence="7">
    <location>
        <begin position="216"/>
        <end position="269"/>
    </location>
</feature>
<accession>A0A1H8WRW8</accession>
<dbReference type="PROSITE" id="PS50885">
    <property type="entry name" value="HAMP"/>
    <property type="match status" value="1"/>
</dbReference>
<dbReference type="SUPFAM" id="SSF58104">
    <property type="entry name" value="Methyl-accepting chemotaxis protein (MCP) signaling domain"/>
    <property type="match status" value="1"/>
</dbReference>
<dbReference type="InterPro" id="IPR004090">
    <property type="entry name" value="Chemotax_Me-accpt_rcpt"/>
</dbReference>
<feature type="transmembrane region" description="Helical" evidence="5">
    <location>
        <begin position="25"/>
        <end position="48"/>
    </location>
</feature>
<evidence type="ECO:0000256" key="2">
    <source>
        <dbReference type="ARBA" id="ARBA00029447"/>
    </source>
</evidence>
<evidence type="ECO:0000313" key="8">
    <source>
        <dbReference type="EMBL" id="SEP30474.1"/>
    </source>
</evidence>
<keyword evidence="5" id="KW-0472">Membrane</keyword>
<reference evidence="8 9" key="1">
    <citation type="submission" date="2016-10" db="EMBL/GenBank/DDBJ databases">
        <authorList>
            <person name="de Groot N.N."/>
        </authorList>
    </citation>
    <scope>NUCLEOTIDE SEQUENCE [LARGE SCALE GENOMIC DNA]</scope>
    <source>
        <strain evidence="8 9">DSM 13305</strain>
    </source>
</reference>
<evidence type="ECO:0000313" key="9">
    <source>
        <dbReference type="Proteomes" id="UP000198847"/>
    </source>
</evidence>
<dbReference type="Pfam" id="PF00672">
    <property type="entry name" value="HAMP"/>
    <property type="match status" value="1"/>
</dbReference>
<evidence type="ECO:0000256" key="1">
    <source>
        <dbReference type="ARBA" id="ARBA00023224"/>
    </source>
</evidence>
<dbReference type="SMART" id="SM00283">
    <property type="entry name" value="MA"/>
    <property type="match status" value="1"/>
</dbReference>
<name>A0A1H8WRW8_9FIRM</name>
<keyword evidence="1 3" id="KW-0807">Transducer</keyword>
<evidence type="ECO:0000256" key="5">
    <source>
        <dbReference type="SAM" id="Phobius"/>
    </source>
</evidence>
<proteinExistence type="inferred from homology"/>